<dbReference type="InterPro" id="IPR036388">
    <property type="entry name" value="WH-like_DNA-bd_sf"/>
</dbReference>
<organism evidence="3">
    <name type="scientific">uncultured crenarchaeote 74A4</name>
    <dbReference type="NCBI Taxonomy" id="166279"/>
    <lineage>
        <taxon>Archaea</taxon>
        <taxon>Nitrososphaerota</taxon>
        <taxon>Nitrososphaeria</taxon>
        <taxon>Nitrosopumilales</taxon>
        <taxon>environmental samples</taxon>
    </lineage>
</organism>
<feature type="domain" description="HTH hxlR-type" evidence="2">
    <location>
        <begin position="8"/>
        <end position="87"/>
    </location>
</feature>
<dbReference type="Pfam" id="PF01638">
    <property type="entry name" value="HxlR"/>
    <property type="match status" value="1"/>
</dbReference>
<accession>Q977N2</accession>
<proteinExistence type="predicted"/>
<sequence>MQTEPKDVIVLGSIRRGKKKFSNIQNETKINPEELNLILEELENKKFIKVEESKGWFGKKIELKITDYGSNELDEKIIEIQSKWKEMQVLYQSGDKQKLQEKMEENKSFLPSMMFFGVMDMMMFSMMFSMMGVGMSDYVSQENMDDSSMDDGGMDDGGMDDGGMDFDIGF</sequence>
<dbReference type="InterPro" id="IPR036390">
    <property type="entry name" value="WH_DNA-bd_sf"/>
</dbReference>
<reference evidence="3" key="1">
    <citation type="journal article" date="2002" name="Appl. Environ. Microbiol.">
        <title>Comparative genomic analysis of archaeal genotypic variants in a single population and in two different oceanic provinces.</title>
        <authorList>
            <person name="Beja O."/>
            <person name="Koonin E.V."/>
            <person name="Aravind L."/>
            <person name="Taylor L.T."/>
            <person name="Seitz H."/>
            <person name="Stein J.L."/>
            <person name="Bensen D.C."/>
            <person name="Feldman R.A."/>
            <person name="Swanson R.V."/>
            <person name="DeLong E.F."/>
        </authorList>
    </citation>
    <scope>NUCLEOTIDE SEQUENCE</scope>
</reference>
<dbReference type="AlphaFoldDB" id="Q977N2"/>
<dbReference type="SUPFAM" id="SSF46785">
    <property type="entry name" value="Winged helix' DNA-binding domain"/>
    <property type="match status" value="1"/>
</dbReference>
<keyword evidence="1" id="KW-0472">Membrane</keyword>
<dbReference type="InterPro" id="IPR002577">
    <property type="entry name" value="HTH_HxlR"/>
</dbReference>
<evidence type="ECO:0000313" key="3">
    <source>
        <dbReference type="EMBL" id="AAK96078.1"/>
    </source>
</evidence>
<feature type="transmembrane region" description="Helical" evidence="1">
    <location>
        <begin position="108"/>
        <end position="128"/>
    </location>
</feature>
<dbReference type="Gene3D" id="1.10.10.10">
    <property type="entry name" value="Winged helix-like DNA-binding domain superfamily/Winged helix DNA-binding domain"/>
    <property type="match status" value="1"/>
</dbReference>
<evidence type="ECO:0000256" key="1">
    <source>
        <dbReference type="SAM" id="Phobius"/>
    </source>
</evidence>
<dbReference type="EMBL" id="AF393466">
    <property type="protein sequence ID" value="AAK96078.1"/>
    <property type="molecule type" value="Genomic_DNA"/>
</dbReference>
<protein>
    <recommendedName>
        <fullName evidence="2">HTH hxlR-type domain-containing protein</fullName>
    </recommendedName>
</protein>
<name>Q977N2_9ARCH</name>
<evidence type="ECO:0000259" key="2">
    <source>
        <dbReference type="Pfam" id="PF01638"/>
    </source>
</evidence>
<keyword evidence="1" id="KW-1133">Transmembrane helix</keyword>
<keyword evidence="1" id="KW-0812">Transmembrane</keyword>